<organism evidence="1 2">
    <name type="scientific">Penicillium brasilianum</name>
    <dbReference type="NCBI Taxonomy" id="104259"/>
    <lineage>
        <taxon>Eukaryota</taxon>
        <taxon>Fungi</taxon>
        <taxon>Dikarya</taxon>
        <taxon>Ascomycota</taxon>
        <taxon>Pezizomycotina</taxon>
        <taxon>Eurotiomycetes</taxon>
        <taxon>Eurotiomycetidae</taxon>
        <taxon>Eurotiales</taxon>
        <taxon>Aspergillaceae</taxon>
        <taxon>Penicillium</taxon>
    </lineage>
</organism>
<dbReference type="AlphaFoldDB" id="A0A1S9RN72"/>
<proteinExistence type="predicted"/>
<evidence type="ECO:0000313" key="1">
    <source>
        <dbReference type="EMBL" id="OOQ86964.1"/>
    </source>
</evidence>
<dbReference type="EMBL" id="LJBN01000131">
    <property type="protein sequence ID" value="OOQ86964.1"/>
    <property type="molecule type" value="Genomic_DNA"/>
</dbReference>
<accession>A0A1S9RN72</accession>
<reference evidence="2" key="1">
    <citation type="submission" date="2015-09" db="EMBL/GenBank/DDBJ databases">
        <authorList>
            <person name="Fill T.P."/>
            <person name="Baretta J.F."/>
            <person name="de Almeida L.G."/>
            <person name="Rocha M."/>
            <person name="de Souza D.H."/>
            <person name="Malavazi I."/>
            <person name="Cerdeira L.T."/>
            <person name="Hong H."/>
            <person name="Samborskyy M."/>
            <person name="de Vasconcelos A.T."/>
            <person name="Leadlay P."/>
            <person name="Rodrigues-Filho E."/>
        </authorList>
    </citation>
    <scope>NUCLEOTIDE SEQUENCE [LARGE SCALE GENOMIC DNA]</scope>
    <source>
        <strain evidence="2">LaBioMMi 136</strain>
    </source>
</reference>
<name>A0A1S9RN72_PENBI</name>
<sequence>MVSRGKYPRWLGNEEVWVAEQDWEPDEFIKWNQRLSDAKKQLKTKYAEVDSKAFDHLLGAVRAVKPASSADKLYEETTARFILRYGIAYNFYTRITFEDVPDSKAVDRVQKYLISKHHTGMHPRDIAHMLQAAADKVPFTKAVRDILEKTTTFTAPAVDLLSQWYSGVMGYNDYSANFVEGMTSYSKTGVPTLDELPDIFRKIQMKDDGKKLVADANIERALKIMDTDEKIDQFLTLRRDPGVNSAVAYIKHRVEYCQLLLKDFGNLNQALNKIAEDEKNNLSWAKSIGPACVAIVRLGKRSAGKDFEKLAEYARAHSRPKNR</sequence>
<comment type="caution">
    <text evidence="1">The sequence shown here is derived from an EMBL/GenBank/DDBJ whole genome shotgun (WGS) entry which is preliminary data.</text>
</comment>
<evidence type="ECO:0000313" key="2">
    <source>
        <dbReference type="Proteomes" id="UP000190744"/>
    </source>
</evidence>
<protein>
    <submittedName>
        <fullName evidence="1">Uncharacterized protein</fullName>
    </submittedName>
</protein>
<dbReference type="Proteomes" id="UP000190744">
    <property type="component" value="Unassembled WGS sequence"/>
</dbReference>
<gene>
    <name evidence="1" type="ORF">PEBR_19369</name>
</gene>